<evidence type="ECO:0000259" key="8">
    <source>
        <dbReference type="PROSITE" id="PS00624"/>
    </source>
</evidence>
<dbReference type="Proteomes" id="UP000199239">
    <property type="component" value="Unassembled WGS sequence"/>
</dbReference>
<dbReference type="SUPFAM" id="SSF54373">
    <property type="entry name" value="FAD-linked reductases, C-terminal domain"/>
    <property type="match status" value="1"/>
</dbReference>
<evidence type="ECO:0000256" key="6">
    <source>
        <dbReference type="RuleBase" id="RU003968"/>
    </source>
</evidence>
<evidence type="ECO:0000256" key="4">
    <source>
        <dbReference type="ARBA" id="ARBA00022827"/>
    </source>
</evidence>
<evidence type="ECO:0000256" key="2">
    <source>
        <dbReference type="ARBA" id="ARBA00010790"/>
    </source>
</evidence>
<feature type="binding site" evidence="5">
    <location>
        <position position="97"/>
    </location>
    <ligand>
        <name>FAD</name>
        <dbReference type="ChEBI" id="CHEBI:57692"/>
    </ligand>
</feature>
<keyword evidence="10" id="KW-1185">Reference proteome</keyword>
<feature type="domain" description="Glucose-methanol-choline oxidoreductase N-terminal" evidence="7">
    <location>
        <begin position="95"/>
        <end position="118"/>
    </location>
</feature>
<evidence type="ECO:0000259" key="7">
    <source>
        <dbReference type="PROSITE" id="PS00623"/>
    </source>
</evidence>
<feature type="binding site" evidence="5">
    <location>
        <position position="232"/>
    </location>
    <ligand>
        <name>FAD</name>
        <dbReference type="ChEBI" id="CHEBI:57692"/>
    </ligand>
</feature>
<dbReference type="Gene3D" id="3.50.50.60">
    <property type="entry name" value="FAD/NAD(P)-binding domain"/>
    <property type="match status" value="1"/>
</dbReference>
<dbReference type="InterPro" id="IPR000172">
    <property type="entry name" value="GMC_OxRdtase_N"/>
</dbReference>
<dbReference type="GO" id="GO:0050660">
    <property type="term" value="F:flavin adenine dinucleotide binding"/>
    <property type="evidence" value="ECO:0007669"/>
    <property type="project" value="InterPro"/>
</dbReference>
<feature type="binding site" evidence="5">
    <location>
        <begin position="105"/>
        <end position="108"/>
    </location>
    <ligand>
        <name>FAD</name>
        <dbReference type="ChEBI" id="CHEBI:57692"/>
    </ligand>
</feature>
<dbReference type="GO" id="GO:0016614">
    <property type="term" value="F:oxidoreductase activity, acting on CH-OH group of donors"/>
    <property type="evidence" value="ECO:0007669"/>
    <property type="project" value="InterPro"/>
</dbReference>
<dbReference type="EMBL" id="FPAJ01000004">
    <property type="protein sequence ID" value="SFT03587.1"/>
    <property type="molecule type" value="Genomic_DNA"/>
</dbReference>
<dbReference type="STRING" id="394264.SAMN04488040_2899"/>
<evidence type="ECO:0000313" key="10">
    <source>
        <dbReference type="Proteomes" id="UP000199239"/>
    </source>
</evidence>
<dbReference type="AlphaFoldDB" id="A0A1I6UQH4"/>
<dbReference type="InterPro" id="IPR036188">
    <property type="entry name" value="FAD/NAD-bd_sf"/>
</dbReference>
<evidence type="ECO:0000256" key="3">
    <source>
        <dbReference type="ARBA" id="ARBA00022630"/>
    </source>
</evidence>
<dbReference type="PIRSF" id="PIRSF000137">
    <property type="entry name" value="Alcohol_oxidase"/>
    <property type="match status" value="1"/>
</dbReference>
<reference evidence="10" key="1">
    <citation type="submission" date="2016-10" db="EMBL/GenBank/DDBJ databases">
        <authorList>
            <person name="Varghese N."/>
            <person name="Submissions S."/>
        </authorList>
    </citation>
    <scope>NUCLEOTIDE SEQUENCE [LARGE SCALE GENOMIC DNA]</scope>
    <source>
        <strain evidence="10">DSM 23422</strain>
    </source>
</reference>
<dbReference type="InterPro" id="IPR007867">
    <property type="entry name" value="GMC_OxRtase_C"/>
</dbReference>
<dbReference type="PANTHER" id="PTHR11552">
    <property type="entry name" value="GLUCOSE-METHANOL-CHOLINE GMC OXIDOREDUCTASE"/>
    <property type="match status" value="1"/>
</dbReference>
<comment type="similarity">
    <text evidence="2 6">Belongs to the GMC oxidoreductase family.</text>
</comment>
<dbReference type="PANTHER" id="PTHR11552:SF147">
    <property type="entry name" value="CHOLINE DEHYDROGENASE, MITOCHONDRIAL"/>
    <property type="match status" value="1"/>
</dbReference>
<evidence type="ECO:0000313" key="9">
    <source>
        <dbReference type="EMBL" id="SFT03587.1"/>
    </source>
</evidence>
<keyword evidence="3 6" id="KW-0285">Flavoprotein</keyword>
<feature type="domain" description="Glucose-methanol-choline oxidoreductase N-terminal" evidence="8">
    <location>
        <begin position="267"/>
        <end position="281"/>
    </location>
</feature>
<dbReference type="Pfam" id="PF05199">
    <property type="entry name" value="GMC_oxred_C"/>
    <property type="match status" value="1"/>
</dbReference>
<evidence type="ECO:0000256" key="1">
    <source>
        <dbReference type="ARBA" id="ARBA00001974"/>
    </source>
</evidence>
<comment type="cofactor">
    <cofactor evidence="1 5">
        <name>FAD</name>
        <dbReference type="ChEBI" id="CHEBI:57692"/>
    </cofactor>
</comment>
<evidence type="ECO:0000256" key="5">
    <source>
        <dbReference type="PIRSR" id="PIRSR000137-2"/>
    </source>
</evidence>
<dbReference type="PROSITE" id="PS00623">
    <property type="entry name" value="GMC_OXRED_1"/>
    <property type="match status" value="1"/>
</dbReference>
<dbReference type="InterPro" id="IPR012132">
    <property type="entry name" value="GMC_OxRdtase"/>
</dbReference>
<organism evidence="9 10">
    <name type="scientific">Sulfitobacter marinus</name>
    <dbReference type="NCBI Taxonomy" id="394264"/>
    <lineage>
        <taxon>Bacteria</taxon>
        <taxon>Pseudomonadati</taxon>
        <taxon>Pseudomonadota</taxon>
        <taxon>Alphaproteobacteria</taxon>
        <taxon>Rhodobacterales</taxon>
        <taxon>Roseobacteraceae</taxon>
        <taxon>Sulfitobacter</taxon>
    </lineage>
</organism>
<sequence>MIAADAATRLRRSTLDEFDYVIVGAGSAGSVLANRLTQCGRFSVLLLEAGGSDLNPWVQVPIGYGKVYYDKRVNWKYTTEPVPGLGDQRSYWPRGKVLGGSSSINAMVYVRGHPRDYAEWNAVAPGWGWDDIAPIFRRMEDWDGPPSDARGVGGPLAVHDVTDEVHPLTRTYLEGAAQAGIPTNRDYNGSKMEGAACYQITTKGGYRASASRSYLNPAKKRGNLELRTKAHVTRVLSEGTRATGVEYRRGGQTHKVRARAEVILCGGAINSPQLLQLSGIGPAAVLQRHGIDVVSHASQVGRNLQDHLGSDNLYISRVPSLNQELGPLLGKVKAATRYAISRKGPLSLSLNQGGGFVRLSETSDGPDLQLYFSPVSYTRAPVGVRPLMNPDPFAGFLMGFNPCKPTSVGHLQIKSPDPMDAPEMHPNYLDTEYDCAMMLAGTKLMRDIAGTAAMKSVIENELYPGPDVVTDADILAYNQQKAWTVFHQCSTCRMGSDPATSVVDPRLRVHGIQGLRVADASIFPTIPTGNTNAPAIMVGEKASDIILSDA</sequence>
<gene>
    <name evidence="9" type="ORF">SAMN04488040_2899</name>
</gene>
<dbReference type="Gene3D" id="3.30.560.10">
    <property type="entry name" value="Glucose Oxidase, domain 3"/>
    <property type="match status" value="1"/>
</dbReference>
<protein>
    <submittedName>
        <fullName evidence="9">Choline dehydrogenase</fullName>
    </submittedName>
</protein>
<keyword evidence="4 5" id="KW-0274">FAD</keyword>
<dbReference type="Pfam" id="PF00732">
    <property type="entry name" value="GMC_oxred_N"/>
    <property type="match status" value="1"/>
</dbReference>
<dbReference type="SUPFAM" id="SSF51905">
    <property type="entry name" value="FAD/NAD(P)-binding domain"/>
    <property type="match status" value="1"/>
</dbReference>
<dbReference type="PROSITE" id="PS00624">
    <property type="entry name" value="GMC_OXRED_2"/>
    <property type="match status" value="1"/>
</dbReference>
<name>A0A1I6UQH4_9RHOB</name>
<accession>A0A1I6UQH4</accession>
<proteinExistence type="inferred from homology"/>